<organism evidence="2 3">
    <name type="scientific">Hyphobacterium vulgare</name>
    <dbReference type="NCBI Taxonomy" id="1736751"/>
    <lineage>
        <taxon>Bacteria</taxon>
        <taxon>Pseudomonadati</taxon>
        <taxon>Pseudomonadota</taxon>
        <taxon>Alphaproteobacteria</taxon>
        <taxon>Maricaulales</taxon>
        <taxon>Maricaulaceae</taxon>
        <taxon>Hyphobacterium</taxon>
    </lineage>
</organism>
<evidence type="ECO:0000313" key="2">
    <source>
        <dbReference type="EMBL" id="MFC2926304.1"/>
    </source>
</evidence>
<feature type="domain" description="BFD-like [2Fe-2S]-binding" evidence="1">
    <location>
        <begin position="2"/>
        <end position="50"/>
    </location>
</feature>
<evidence type="ECO:0000259" key="1">
    <source>
        <dbReference type="Pfam" id="PF04324"/>
    </source>
</evidence>
<dbReference type="InterPro" id="IPR041854">
    <property type="entry name" value="BFD-like_2Fe2S-bd_dom_sf"/>
</dbReference>
<gene>
    <name evidence="2" type="ORF">ACFOOR_09310</name>
</gene>
<dbReference type="Gene3D" id="1.10.10.1100">
    <property type="entry name" value="BFD-like [2Fe-2S]-binding domain"/>
    <property type="match status" value="1"/>
</dbReference>
<proteinExistence type="predicted"/>
<accession>A0ABV6ZY37</accession>
<evidence type="ECO:0000313" key="3">
    <source>
        <dbReference type="Proteomes" id="UP001595379"/>
    </source>
</evidence>
<name>A0ABV6ZY37_9PROT</name>
<reference evidence="3" key="1">
    <citation type="journal article" date="2019" name="Int. J. Syst. Evol. Microbiol.">
        <title>The Global Catalogue of Microorganisms (GCM) 10K type strain sequencing project: providing services to taxonomists for standard genome sequencing and annotation.</title>
        <authorList>
            <consortium name="The Broad Institute Genomics Platform"/>
            <consortium name="The Broad Institute Genome Sequencing Center for Infectious Disease"/>
            <person name="Wu L."/>
            <person name="Ma J."/>
        </authorList>
    </citation>
    <scope>NUCLEOTIDE SEQUENCE [LARGE SCALE GENOMIC DNA]</scope>
    <source>
        <strain evidence="3">KCTC 52487</strain>
    </source>
</reference>
<comment type="caution">
    <text evidence="2">The sequence shown here is derived from an EMBL/GenBank/DDBJ whole genome shotgun (WGS) entry which is preliminary data.</text>
</comment>
<dbReference type="InterPro" id="IPR007419">
    <property type="entry name" value="BFD-like_2Fe2S-bd_dom"/>
</dbReference>
<dbReference type="RefSeq" id="WP_343164616.1">
    <property type="nucleotide sequence ID" value="NZ_JBHRSV010000016.1"/>
</dbReference>
<dbReference type="Pfam" id="PF04324">
    <property type="entry name" value="Fer2_BFD"/>
    <property type="match status" value="1"/>
</dbReference>
<keyword evidence="3" id="KW-1185">Reference proteome</keyword>
<sequence length="64" mass="6707">MYVCICNALKHGQLSAAAADPSVESVPHLFKSCGARPKCGRCIDDMADLMSAVRQPESAALAAE</sequence>
<dbReference type="Proteomes" id="UP001595379">
    <property type="component" value="Unassembled WGS sequence"/>
</dbReference>
<protein>
    <submittedName>
        <fullName evidence="2">Bacterioferritin-associated ferredoxin</fullName>
    </submittedName>
</protein>
<dbReference type="EMBL" id="JBHRSV010000016">
    <property type="protein sequence ID" value="MFC2926304.1"/>
    <property type="molecule type" value="Genomic_DNA"/>
</dbReference>